<dbReference type="Pfam" id="PF05137">
    <property type="entry name" value="PilN"/>
    <property type="match status" value="1"/>
</dbReference>
<accession>A0A2H0KB54</accession>
<name>A0A2H0KB54_9BACT</name>
<reference evidence="2 3" key="1">
    <citation type="submission" date="2017-09" db="EMBL/GenBank/DDBJ databases">
        <title>Depth-based differentiation of microbial function through sediment-hosted aquifers and enrichment of novel symbionts in the deep terrestrial subsurface.</title>
        <authorList>
            <person name="Probst A.J."/>
            <person name="Ladd B."/>
            <person name="Jarett J.K."/>
            <person name="Geller-Mcgrath D.E."/>
            <person name="Sieber C.M."/>
            <person name="Emerson J.B."/>
            <person name="Anantharaman K."/>
            <person name="Thomas B.C."/>
            <person name="Malmstrom R."/>
            <person name="Stieglmeier M."/>
            <person name="Klingl A."/>
            <person name="Woyke T."/>
            <person name="Ryan C.M."/>
            <person name="Banfield J.F."/>
        </authorList>
    </citation>
    <scope>NUCLEOTIDE SEQUENCE [LARGE SCALE GENOMIC DNA]</scope>
    <source>
        <strain evidence="2">CG11_big_fil_rev_8_21_14_0_20_46_11</strain>
    </source>
</reference>
<evidence type="ECO:0000313" key="3">
    <source>
        <dbReference type="Proteomes" id="UP000229342"/>
    </source>
</evidence>
<keyword evidence="1" id="KW-0812">Transmembrane</keyword>
<organism evidence="2 3">
    <name type="scientific">Candidatus Taylorbacteria bacterium CG11_big_fil_rev_8_21_14_0_20_46_11</name>
    <dbReference type="NCBI Taxonomy" id="1975025"/>
    <lineage>
        <taxon>Bacteria</taxon>
        <taxon>Candidatus Tayloriibacteriota</taxon>
    </lineage>
</organism>
<feature type="transmembrane region" description="Helical" evidence="1">
    <location>
        <begin position="21"/>
        <end position="44"/>
    </location>
</feature>
<dbReference type="AlphaFoldDB" id="A0A2H0KB54"/>
<protein>
    <submittedName>
        <fullName evidence="2">Uncharacterized protein</fullName>
    </submittedName>
</protein>
<dbReference type="EMBL" id="PCVG01000048">
    <property type="protein sequence ID" value="PIQ68480.1"/>
    <property type="molecule type" value="Genomic_DNA"/>
</dbReference>
<keyword evidence="1" id="KW-0472">Membrane</keyword>
<keyword evidence="1" id="KW-1133">Transmembrane helix</keyword>
<comment type="caution">
    <text evidence="2">The sequence shown here is derived from an EMBL/GenBank/DDBJ whole genome shotgun (WGS) entry which is preliminary data.</text>
</comment>
<evidence type="ECO:0000256" key="1">
    <source>
        <dbReference type="SAM" id="Phobius"/>
    </source>
</evidence>
<evidence type="ECO:0000313" key="2">
    <source>
        <dbReference type="EMBL" id="PIQ68480.1"/>
    </source>
</evidence>
<proteinExistence type="predicted"/>
<sequence>MFSLLPKEEKDTIRREYRIRLSVVVLCFSFVTALLASIMILPAYSLSTKKERATIRESETLIKSVKAEEALRFGDILSEVKRKLTLVPHTPPLAYLYEVVTVVAEKRVSGISLTNITFTKNGSRWNVVLGGVADTRTALVDYQKALAKEEIFEAVEFPVANLAKDSNSEFSITAKGIF</sequence>
<dbReference type="InterPro" id="IPR007813">
    <property type="entry name" value="PilN"/>
</dbReference>
<dbReference type="Proteomes" id="UP000229342">
    <property type="component" value="Unassembled WGS sequence"/>
</dbReference>
<gene>
    <name evidence="2" type="ORF">COV91_03865</name>
</gene>